<name>A0AA39R7Z6_9LECA</name>
<evidence type="ECO:0000313" key="2">
    <source>
        <dbReference type="EMBL" id="KAK0516572.1"/>
    </source>
</evidence>
<dbReference type="PANTHER" id="PTHR24148:SF73">
    <property type="entry name" value="HET DOMAIN PROTEIN (AFU_ORTHOLOGUE AFUA_8G01020)"/>
    <property type="match status" value="1"/>
</dbReference>
<feature type="domain" description="Heterokaryon incompatibility" evidence="1">
    <location>
        <begin position="34"/>
        <end position="218"/>
    </location>
</feature>
<dbReference type="InterPro" id="IPR052895">
    <property type="entry name" value="HetReg/Transcr_Mod"/>
</dbReference>
<evidence type="ECO:0000313" key="3">
    <source>
        <dbReference type="Proteomes" id="UP001166286"/>
    </source>
</evidence>
<protein>
    <recommendedName>
        <fullName evidence="1">Heterokaryon incompatibility domain-containing protein</fullName>
    </recommendedName>
</protein>
<keyword evidence="3" id="KW-1185">Reference proteome</keyword>
<dbReference type="InterPro" id="IPR010730">
    <property type="entry name" value="HET"/>
</dbReference>
<dbReference type="Pfam" id="PF06985">
    <property type="entry name" value="HET"/>
    <property type="match status" value="1"/>
</dbReference>
<dbReference type="Proteomes" id="UP001166286">
    <property type="component" value="Unassembled WGS sequence"/>
</dbReference>
<comment type="caution">
    <text evidence="2">The sequence shown here is derived from an EMBL/GenBank/DDBJ whole genome shotgun (WGS) entry which is preliminary data.</text>
</comment>
<dbReference type="AlphaFoldDB" id="A0AA39R7Z6"/>
<gene>
    <name evidence="2" type="ORF">JMJ35_001175</name>
</gene>
<sequence length="632" mass="72167">MNPNEIRLLKPLSRSSNALSFEIIHISLLSKPRYGALSYTWGPPGDAHTILLNGQPFPSRQDLYDALQQIQCSKLVDQYLWVDAICTNQGRDDDALHEKGLQITRMTQIYEQATKILVWLGIPDNDPDNEANNQLAFPMMKYFEKRYRQIALKGRGYQPWWWPHKPRTAGQNVADFLLNLHPANDKKIFDVPGSRTYKAWLGVISLWKSPWWTRTWFFKNQRSQRNTRHFSLRESSCCHSRANTTLVATTILTTPGIDSQFLVGAQKSVDKLVKFRSQRIQHLLVAFLDILQMFRDTQCFDPRDKVYAPLCLAPDDVRRCITPDYDSKSVLDVYTDVVRYYLAQPGHDLDFLGYALYQEETQVVETPQGVKSILPSWVPNFSASLDIAPIPKILHVPEKNQDRRAVVFYDKRGTPSNKEALIAAYRPLGDAPSRSFIEDEDNTLCTSGVYIDTLKDVIKNTGPGLEVIRAIAEEKGRKWAVNSMQKYFTGESFADAISQTSVLDLIYDEQGRPSERGGKADTAFLRRPRAELSPVEYRYQMNMRMARSKACILRDLGLSQKSLPLMIPNTAVVGDLIWALAGGQVLYVLRPMNTQIKQYRFIGECYAHGLMDGDILRRLQLGEVRMEDISLV</sequence>
<dbReference type="PANTHER" id="PTHR24148">
    <property type="entry name" value="ANKYRIN REPEAT DOMAIN-CONTAINING PROTEIN 39 HOMOLOG-RELATED"/>
    <property type="match status" value="1"/>
</dbReference>
<dbReference type="Pfam" id="PF26639">
    <property type="entry name" value="Het-6_barrel"/>
    <property type="match status" value="1"/>
</dbReference>
<proteinExistence type="predicted"/>
<organism evidence="2 3">
    <name type="scientific">Cladonia borealis</name>
    <dbReference type="NCBI Taxonomy" id="184061"/>
    <lineage>
        <taxon>Eukaryota</taxon>
        <taxon>Fungi</taxon>
        <taxon>Dikarya</taxon>
        <taxon>Ascomycota</taxon>
        <taxon>Pezizomycotina</taxon>
        <taxon>Lecanoromycetes</taxon>
        <taxon>OSLEUM clade</taxon>
        <taxon>Lecanoromycetidae</taxon>
        <taxon>Lecanorales</taxon>
        <taxon>Lecanorineae</taxon>
        <taxon>Cladoniaceae</taxon>
        <taxon>Cladonia</taxon>
    </lineage>
</organism>
<evidence type="ECO:0000259" key="1">
    <source>
        <dbReference type="Pfam" id="PF06985"/>
    </source>
</evidence>
<accession>A0AA39R7Z6</accession>
<reference evidence="2" key="1">
    <citation type="submission" date="2023-03" db="EMBL/GenBank/DDBJ databases">
        <title>Complete genome of Cladonia borealis.</title>
        <authorList>
            <person name="Park H."/>
        </authorList>
    </citation>
    <scope>NUCLEOTIDE SEQUENCE</scope>
    <source>
        <strain evidence="2">ANT050790</strain>
    </source>
</reference>
<dbReference type="EMBL" id="JAFEKC020000002">
    <property type="protein sequence ID" value="KAK0516572.1"/>
    <property type="molecule type" value="Genomic_DNA"/>
</dbReference>